<gene>
    <name evidence="1" type="ORF">MSHI_31530</name>
</gene>
<proteinExistence type="predicted"/>
<sequence>MSKAVLILGAGVGGLTTADTLRQLLPPEIRIVLVDKGFDGTLGLSLLWVLRGWRQPDEVRVRATAASLPGVELVTATVGHIDIPAQAVHTDAGVIGYDALVIALGATLDTAAVPGLSEALDAGVAGQFYTLDGATGLRAKVDELDRGRIAVLIAGVPFKCPAAPYEAAFLLAAQLGDRFDSETVRIDTFTPDPLPMPVAGPEVGEALVALLKDRGIGFHPRKTIARVDAAETTLHFGDGTAEPFDLLAVVPPHAPSAAARSAGLGEAGWIPVNPQTLSTGVDNVWAIGDATVLTLPNGKPLPKAAVFAEAQAEVVAHRVARQLGYDAPERFFTGWGACYVETGDHQAAKGEGNFLHAPAPSVTLYPPSRAFHDEKVAQERAWLDRWNR</sequence>
<accession>A0A7I7MTS0</accession>
<protein>
    <submittedName>
        <fullName evidence="1">Dehydrogenase/reductase</fullName>
    </submittedName>
</protein>
<dbReference type="EMBL" id="AP022575">
    <property type="protein sequence ID" value="BBX75247.1"/>
    <property type="molecule type" value="Genomic_DNA"/>
</dbReference>
<keyword evidence="2" id="KW-1185">Reference proteome</keyword>
<dbReference type="Proteomes" id="UP000467236">
    <property type="component" value="Chromosome"/>
</dbReference>
<dbReference type="Gene3D" id="3.50.50.60">
    <property type="entry name" value="FAD/NAD(P)-binding domain"/>
    <property type="match status" value="2"/>
</dbReference>
<name>A0A7I7MTS0_9MYCO</name>
<dbReference type="PRINTS" id="PR00368">
    <property type="entry name" value="FADPNR"/>
</dbReference>
<dbReference type="Pfam" id="PF07992">
    <property type="entry name" value="Pyr_redox_2"/>
    <property type="match status" value="1"/>
</dbReference>
<evidence type="ECO:0000313" key="1">
    <source>
        <dbReference type="EMBL" id="BBX75247.1"/>
    </source>
</evidence>
<organism evidence="1 2">
    <name type="scientific">Mycobacterium shinjukuense</name>
    <dbReference type="NCBI Taxonomy" id="398694"/>
    <lineage>
        <taxon>Bacteria</taxon>
        <taxon>Bacillati</taxon>
        <taxon>Actinomycetota</taxon>
        <taxon>Actinomycetes</taxon>
        <taxon>Mycobacteriales</taxon>
        <taxon>Mycobacteriaceae</taxon>
        <taxon>Mycobacterium</taxon>
    </lineage>
</organism>
<dbReference type="PANTHER" id="PTHR43755">
    <property type="match status" value="1"/>
</dbReference>
<dbReference type="AlphaFoldDB" id="A0A7I7MTS0"/>
<dbReference type="KEGG" id="mshj:MSHI_31530"/>
<dbReference type="InterPro" id="IPR052541">
    <property type="entry name" value="SQRD"/>
</dbReference>
<dbReference type="InterPro" id="IPR036188">
    <property type="entry name" value="FAD/NAD-bd_sf"/>
</dbReference>
<dbReference type="InterPro" id="IPR023753">
    <property type="entry name" value="FAD/NAD-binding_dom"/>
</dbReference>
<dbReference type="OrthoDB" id="9802771at2"/>
<dbReference type="PANTHER" id="PTHR43755:SF1">
    <property type="entry name" value="FAD-DEPENDENT PYRIDINE NUCLEOTIDE-DISULPHIDE OXIDOREDUCTASE"/>
    <property type="match status" value="1"/>
</dbReference>
<dbReference type="SUPFAM" id="SSF51905">
    <property type="entry name" value="FAD/NAD(P)-binding domain"/>
    <property type="match status" value="2"/>
</dbReference>
<dbReference type="GO" id="GO:0016491">
    <property type="term" value="F:oxidoreductase activity"/>
    <property type="evidence" value="ECO:0007669"/>
    <property type="project" value="InterPro"/>
</dbReference>
<dbReference type="RefSeq" id="WP_083045682.1">
    <property type="nucleotide sequence ID" value="NZ_AP022575.1"/>
</dbReference>
<reference evidence="1 2" key="1">
    <citation type="journal article" date="2019" name="Emerg. Microbes Infect.">
        <title>Comprehensive subspecies identification of 175 nontuberculous mycobacteria species based on 7547 genomic profiles.</title>
        <authorList>
            <person name="Matsumoto Y."/>
            <person name="Kinjo T."/>
            <person name="Motooka D."/>
            <person name="Nabeya D."/>
            <person name="Jung N."/>
            <person name="Uechi K."/>
            <person name="Horii T."/>
            <person name="Iida T."/>
            <person name="Fujita J."/>
            <person name="Nakamura S."/>
        </authorList>
    </citation>
    <scope>NUCLEOTIDE SEQUENCE [LARGE SCALE GENOMIC DNA]</scope>
    <source>
        <strain evidence="1 2">JCM 14233</strain>
    </source>
</reference>
<evidence type="ECO:0000313" key="2">
    <source>
        <dbReference type="Proteomes" id="UP000467236"/>
    </source>
</evidence>